<dbReference type="Pfam" id="PF00448">
    <property type="entry name" value="SRP54"/>
    <property type="match status" value="1"/>
</dbReference>
<dbReference type="AlphaFoldDB" id="A0A517ZRH5"/>
<organism evidence="17 18">
    <name type="scientific">Symmachiella dynata</name>
    <dbReference type="NCBI Taxonomy" id="2527995"/>
    <lineage>
        <taxon>Bacteria</taxon>
        <taxon>Pseudomonadati</taxon>
        <taxon>Planctomycetota</taxon>
        <taxon>Planctomycetia</taxon>
        <taxon>Planctomycetales</taxon>
        <taxon>Planctomycetaceae</taxon>
        <taxon>Symmachiella</taxon>
    </lineage>
</organism>
<evidence type="ECO:0000259" key="16">
    <source>
        <dbReference type="SMART" id="SM00962"/>
    </source>
</evidence>
<dbReference type="Gene3D" id="3.40.50.300">
    <property type="entry name" value="P-loop containing nucleotide triphosphate hydrolases"/>
    <property type="match status" value="1"/>
</dbReference>
<evidence type="ECO:0000256" key="9">
    <source>
        <dbReference type="ARBA" id="ARBA00023134"/>
    </source>
</evidence>
<feature type="domain" description="AAA+ ATPase" evidence="15">
    <location>
        <begin position="235"/>
        <end position="403"/>
    </location>
</feature>
<keyword evidence="17" id="KW-0966">Cell projection</keyword>
<evidence type="ECO:0000313" key="17">
    <source>
        <dbReference type="EMBL" id="QDU45080.1"/>
    </source>
</evidence>
<keyword evidence="5" id="KW-1003">Cell membrane</keyword>
<dbReference type="InterPro" id="IPR000897">
    <property type="entry name" value="SRP54_GTPase_dom"/>
</dbReference>
<dbReference type="GO" id="GO:0044781">
    <property type="term" value="P:bacterial-type flagellum organization"/>
    <property type="evidence" value="ECO:0007669"/>
    <property type="project" value="UniProtKB-UniRule"/>
</dbReference>
<dbReference type="GO" id="GO:0005047">
    <property type="term" value="F:signal recognition particle binding"/>
    <property type="evidence" value="ECO:0007669"/>
    <property type="project" value="TreeGrafter"/>
</dbReference>
<dbReference type="EMBL" id="CP036276">
    <property type="protein sequence ID" value="QDU45080.1"/>
    <property type="molecule type" value="Genomic_DNA"/>
</dbReference>
<keyword evidence="18" id="KW-1185">Reference proteome</keyword>
<dbReference type="PANTHER" id="PTHR43134">
    <property type="entry name" value="SIGNAL RECOGNITION PARTICLE RECEPTOR SUBUNIT ALPHA"/>
    <property type="match status" value="1"/>
</dbReference>
<evidence type="ECO:0000256" key="3">
    <source>
        <dbReference type="ARBA" id="ARBA00014919"/>
    </source>
</evidence>
<dbReference type="RefSeq" id="WP_145377427.1">
    <property type="nucleotide sequence ID" value="NZ_CP036276.1"/>
</dbReference>
<keyword evidence="4" id="KW-0813">Transport</keyword>
<dbReference type="SMART" id="SM00962">
    <property type="entry name" value="SRP54"/>
    <property type="match status" value="1"/>
</dbReference>
<comment type="subcellular location">
    <subcellularLocation>
        <location evidence="1">Cell membrane</location>
        <topology evidence="1">Peripheral membrane protein</topology>
        <orientation evidence="1">Cytoplasmic side</orientation>
    </subcellularLocation>
</comment>
<dbReference type="SMART" id="SM00382">
    <property type="entry name" value="AAA"/>
    <property type="match status" value="1"/>
</dbReference>
<feature type="domain" description="SRP54-type proteins GTP-binding" evidence="16">
    <location>
        <begin position="236"/>
        <end position="427"/>
    </location>
</feature>
<dbReference type="NCBIfam" id="TIGR03499">
    <property type="entry name" value="FlhF"/>
    <property type="match status" value="1"/>
</dbReference>
<keyword evidence="9" id="KW-0342">GTP-binding</keyword>
<evidence type="ECO:0000256" key="7">
    <source>
        <dbReference type="ARBA" id="ARBA00022795"/>
    </source>
</evidence>
<name>A0A517ZRH5_9PLAN</name>
<dbReference type="InterPro" id="IPR047040">
    <property type="entry name" value="FlhF__GTPase_dom"/>
</dbReference>
<evidence type="ECO:0000256" key="13">
    <source>
        <dbReference type="NCBIfam" id="TIGR03499"/>
    </source>
</evidence>
<dbReference type="GO" id="GO:0006614">
    <property type="term" value="P:SRP-dependent cotranslational protein targeting to membrane"/>
    <property type="evidence" value="ECO:0007669"/>
    <property type="project" value="UniProtKB-UniRule"/>
</dbReference>
<dbReference type="GO" id="GO:0003924">
    <property type="term" value="F:GTPase activity"/>
    <property type="evidence" value="ECO:0007669"/>
    <property type="project" value="UniProtKB-UniRule"/>
</dbReference>
<dbReference type="InterPro" id="IPR003593">
    <property type="entry name" value="AAA+_ATPase"/>
</dbReference>
<gene>
    <name evidence="17" type="primary">flhF</name>
    <name evidence="17" type="ORF">Mal52_35680</name>
</gene>
<comment type="similarity">
    <text evidence="2">Belongs to the GTP-binding SRP family.</text>
</comment>
<dbReference type="KEGG" id="sdyn:Mal52_35680"/>
<dbReference type="SUPFAM" id="SSF52540">
    <property type="entry name" value="P-loop containing nucleoside triphosphate hydrolases"/>
    <property type="match status" value="1"/>
</dbReference>
<evidence type="ECO:0000313" key="18">
    <source>
        <dbReference type="Proteomes" id="UP000319383"/>
    </source>
</evidence>
<protein>
    <recommendedName>
        <fullName evidence="3 13">Flagellar biosynthesis protein FlhF</fullName>
    </recommendedName>
</protein>
<evidence type="ECO:0000256" key="11">
    <source>
        <dbReference type="ARBA" id="ARBA00023225"/>
    </source>
</evidence>
<keyword evidence="17" id="KW-0969">Cilium</keyword>
<evidence type="ECO:0000256" key="12">
    <source>
        <dbReference type="ARBA" id="ARBA00025337"/>
    </source>
</evidence>
<keyword evidence="10" id="KW-0472">Membrane</keyword>
<evidence type="ECO:0000256" key="8">
    <source>
        <dbReference type="ARBA" id="ARBA00022927"/>
    </source>
</evidence>
<reference evidence="17 18" key="1">
    <citation type="submission" date="2019-02" db="EMBL/GenBank/DDBJ databases">
        <title>Deep-cultivation of Planctomycetes and their phenomic and genomic characterization uncovers novel biology.</title>
        <authorList>
            <person name="Wiegand S."/>
            <person name="Jogler M."/>
            <person name="Boedeker C."/>
            <person name="Pinto D."/>
            <person name="Vollmers J."/>
            <person name="Rivas-Marin E."/>
            <person name="Kohn T."/>
            <person name="Peeters S.H."/>
            <person name="Heuer A."/>
            <person name="Rast P."/>
            <person name="Oberbeckmann S."/>
            <person name="Bunk B."/>
            <person name="Jeske O."/>
            <person name="Meyerdierks A."/>
            <person name="Storesund J.E."/>
            <person name="Kallscheuer N."/>
            <person name="Luecker S."/>
            <person name="Lage O.M."/>
            <person name="Pohl T."/>
            <person name="Merkel B.J."/>
            <person name="Hornburger P."/>
            <person name="Mueller R.-W."/>
            <person name="Bruemmer F."/>
            <person name="Labrenz M."/>
            <person name="Spormann A.M."/>
            <person name="Op den Camp H."/>
            <person name="Overmann J."/>
            <person name="Amann R."/>
            <person name="Jetten M.S.M."/>
            <person name="Mascher T."/>
            <person name="Medema M.H."/>
            <person name="Devos D.P."/>
            <person name="Kaster A.-K."/>
            <person name="Ovreas L."/>
            <person name="Rohde M."/>
            <person name="Galperin M.Y."/>
            <person name="Jogler C."/>
        </authorList>
    </citation>
    <scope>NUCLEOTIDE SEQUENCE [LARGE SCALE GENOMIC DNA]</scope>
    <source>
        <strain evidence="17 18">Mal52</strain>
    </source>
</reference>
<dbReference type="Gene3D" id="1.20.120.1380">
    <property type="entry name" value="Flagellar FlhF biosynthesis protein, N domain"/>
    <property type="match status" value="1"/>
</dbReference>
<sequence>MADVRTYRAETMQQALDVVRRELGPDAVILHTREIPQPRFLKWRRTSQRVEVTAGTGVNVRTPAARAVQPAAVASPPKAPVDDGGVSLEIDLSRTAAPEVFAPSPELLSPPPAPTREPVTERELPSVVSQPSGSQAADSSPISSQLRSIEQMVKSLSQTAAARRSDEVPSDLFHLYAELIDGEVEDTLAQEMVCRLKAECTDEELQDVQLAKARLSQMVQNELHCSGPIRVTPGQRRTVALVGPTGVGKTTTIAKLAANFRLRDGIRMGLVTVDTYRIAAVEQLRTYAEIIDLPMKVVTSPLEMRRAMDELSGLDLVLIDTAGRSPRDEPKIQELQNFLLEAKVDEVHLVMSLVASARSLETTARQFAVAGTTSVILTKLDEAAGMGALLSSARKIEAPVSYLTTGQDVPDDIETAEAERMARLVLGSESLFDH</sequence>
<dbReference type="InterPro" id="IPR020006">
    <property type="entry name" value="FlhF"/>
</dbReference>
<dbReference type="Proteomes" id="UP000319383">
    <property type="component" value="Chromosome"/>
</dbReference>
<keyword evidence="8" id="KW-0653">Protein transport</keyword>
<dbReference type="GO" id="GO:0005886">
    <property type="term" value="C:plasma membrane"/>
    <property type="evidence" value="ECO:0007669"/>
    <property type="project" value="UniProtKB-SubCell"/>
</dbReference>
<dbReference type="GO" id="GO:0005525">
    <property type="term" value="F:GTP binding"/>
    <property type="evidence" value="ECO:0007669"/>
    <property type="project" value="UniProtKB-UniRule"/>
</dbReference>
<evidence type="ECO:0000256" key="10">
    <source>
        <dbReference type="ARBA" id="ARBA00023136"/>
    </source>
</evidence>
<evidence type="ECO:0000256" key="1">
    <source>
        <dbReference type="ARBA" id="ARBA00004413"/>
    </source>
</evidence>
<proteinExistence type="inferred from homology"/>
<feature type="region of interest" description="Disordered" evidence="14">
    <location>
        <begin position="99"/>
        <end position="145"/>
    </location>
</feature>
<dbReference type="FunFam" id="3.40.50.300:FF:000695">
    <property type="entry name" value="Flagellar biosynthesis regulator FlhF"/>
    <property type="match status" value="1"/>
</dbReference>
<evidence type="ECO:0000259" key="15">
    <source>
        <dbReference type="SMART" id="SM00382"/>
    </source>
</evidence>
<keyword evidence="17" id="KW-0282">Flagellum</keyword>
<dbReference type="InterPro" id="IPR027417">
    <property type="entry name" value="P-loop_NTPase"/>
</dbReference>
<evidence type="ECO:0000256" key="4">
    <source>
        <dbReference type="ARBA" id="ARBA00022448"/>
    </source>
</evidence>
<evidence type="ECO:0000256" key="14">
    <source>
        <dbReference type="SAM" id="MobiDB-lite"/>
    </source>
</evidence>
<keyword evidence="7" id="KW-1005">Bacterial flagellum biogenesis</keyword>
<comment type="function">
    <text evidence="12">Necessary for flagellar biosynthesis. May be involved in translocation of the flagellum.</text>
</comment>
<feature type="compositionally biased region" description="Polar residues" evidence="14">
    <location>
        <begin position="127"/>
        <end position="145"/>
    </location>
</feature>
<keyword evidence="6" id="KW-0547">Nucleotide-binding</keyword>
<accession>A0A517ZRH5</accession>
<evidence type="ECO:0000256" key="6">
    <source>
        <dbReference type="ARBA" id="ARBA00022741"/>
    </source>
</evidence>
<evidence type="ECO:0000256" key="2">
    <source>
        <dbReference type="ARBA" id="ARBA00008531"/>
    </source>
</evidence>
<keyword evidence="11" id="KW-1006">Bacterial flagellum protein export</keyword>
<dbReference type="PANTHER" id="PTHR43134:SF3">
    <property type="entry name" value="FLAGELLAR BIOSYNTHESIS PROTEIN FLHF"/>
    <property type="match status" value="1"/>
</dbReference>
<dbReference type="CDD" id="cd17873">
    <property type="entry name" value="FlhF"/>
    <property type="match status" value="1"/>
</dbReference>
<dbReference type="GO" id="GO:0015031">
    <property type="term" value="P:protein transport"/>
    <property type="evidence" value="ECO:0007669"/>
    <property type="project" value="UniProtKB-KW"/>
</dbReference>
<evidence type="ECO:0000256" key="5">
    <source>
        <dbReference type="ARBA" id="ARBA00022475"/>
    </source>
</evidence>